<evidence type="ECO:0000256" key="1">
    <source>
        <dbReference type="SAM" id="Phobius"/>
    </source>
</evidence>
<name>A0A3Q7FM26_SOLLC</name>
<accession>A0A3Q7FM26</accession>
<protein>
    <submittedName>
        <fullName evidence="2">Uncharacterized protein</fullName>
    </submittedName>
</protein>
<dbReference type="EnsemblPlants" id="Solyc03g095460.2.1">
    <property type="protein sequence ID" value="Solyc03g095460.2.1.1"/>
    <property type="gene ID" value="Solyc03g095460.2"/>
</dbReference>
<organism evidence="2">
    <name type="scientific">Solanum lycopersicum</name>
    <name type="common">Tomato</name>
    <name type="synonym">Lycopersicon esculentum</name>
    <dbReference type="NCBI Taxonomy" id="4081"/>
    <lineage>
        <taxon>Eukaryota</taxon>
        <taxon>Viridiplantae</taxon>
        <taxon>Streptophyta</taxon>
        <taxon>Embryophyta</taxon>
        <taxon>Tracheophyta</taxon>
        <taxon>Spermatophyta</taxon>
        <taxon>Magnoliopsida</taxon>
        <taxon>eudicotyledons</taxon>
        <taxon>Gunneridae</taxon>
        <taxon>Pentapetalae</taxon>
        <taxon>asterids</taxon>
        <taxon>lamiids</taxon>
        <taxon>Solanales</taxon>
        <taxon>Solanaceae</taxon>
        <taxon>Solanoideae</taxon>
        <taxon>Solaneae</taxon>
        <taxon>Solanum</taxon>
        <taxon>Solanum subgen. Lycopersicon</taxon>
    </lineage>
</organism>
<keyword evidence="3" id="KW-1185">Reference proteome</keyword>
<keyword evidence="1" id="KW-0472">Membrane</keyword>
<reference evidence="2" key="2">
    <citation type="submission" date="2019-01" db="UniProtKB">
        <authorList>
            <consortium name="EnsemblPlants"/>
        </authorList>
    </citation>
    <scope>IDENTIFICATION</scope>
    <source>
        <strain evidence="2">cv. Heinz 1706</strain>
    </source>
</reference>
<keyword evidence="1" id="KW-1133">Transmembrane helix</keyword>
<sequence>MLSFSSSLLRFSTSSFSCSSSFFSSLISSLLIVSTSTFSILIKVSFFPFA</sequence>
<reference evidence="2" key="1">
    <citation type="journal article" date="2012" name="Nature">
        <title>The tomato genome sequence provides insights into fleshy fruit evolution.</title>
        <authorList>
            <consortium name="Tomato Genome Consortium"/>
        </authorList>
    </citation>
    <scope>NUCLEOTIDE SEQUENCE [LARGE SCALE GENOMIC DNA]</scope>
    <source>
        <strain evidence="2">cv. Heinz 1706</strain>
    </source>
</reference>
<dbReference type="AlphaFoldDB" id="A0A3Q7FM26"/>
<proteinExistence type="predicted"/>
<keyword evidence="1" id="KW-0812">Transmembrane</keyword>
<dbReference type="Gramene" id="Solyc03g095460.2.1">
    <property type="protein sequence ID" value="Solyc03g095460.2.1.1"/>
    <property type="gene ID" value="Solyc03g095460.2"/>
</dbReference>
<dbReference type="Proteomes" id="UP000004994">
    <property type="component" value="Chromosome 3"/>
</dbReference>
<evidence type="ECO:0000313" key="2">
    <source>
        <dbReference type="EnsemblPlants" id="Solyc03g095460.2.1.1"/>
    </source>
</evidence>
<dbReference type="InParanoid" id="A0A3Q7FM26"/>
<evidence type="ECO:0000313" key="3">
    <source>
        <dbReference type="Proteomes" id="UP000004994"/>
    </source>
</evidence>
<feature type="transmembrane region" description="Helical" evidence="1">
    <location>
        <begin position="20"/>
        <end position="42"/>
    </location>
</feature>